<evidence type="ECO:0000313" key="10">
    <source>
        <dbReference type="Proteomes" id="UP001497623"/>
    </source>
</evidence>
<keyword evidence="4" id="KW-0479">Metal-binding</keyword>
<dbReference type="InterPro" id="IPR019734">
    <property type="entry name" value="TPR_rpt"/>
</dbReference>
<gene>
    <name evidence="9" type="ORF">MNOR_LOCUS19990</name>
</gene>
<dbReference type="PROSITE" id="PS50005">
    <property type="entry name" value="TPR"/>
    <property type="match status" value="1"/>
</dbReference>
<keyword evidence="1" id="KW-0489">Methyltransferase</keyword>
<dbReference type="GO" id="GO:0042826">
    <property type="term" value="F:histone deacetylase binding"/>
    <property type="evidence" value="ECO:0007669"/>
    <property type="project" value="TreeGrafter"/>
</dbReference>
<dbReference type="PANTHER" id="PTHR46165">
    <property type="entry name" value="SET AND MYND DOMAIN-CONTAINING PROTEIN 4"/>
    <property type="match status" value="1"/>
</dbReference>
<keyword evidence="2" id="KW-0808">Transferase</keyword>
<name>A0AAV2R721_MEGNR</name>
<dbReference type="GO" id="GO:0005634">
    <property type="term" value="C:nucleus"/>
    <property type="evidence" value="ECO:0007669"/>
    <property type="project" value="TreeGrafter"/>
</dbReference>
<evidence type="ECO:0000256" key="2">
    <source>
        <dbReference type="ARBA" id="ARBA00022679"/>
    </source>
</evidence>
<keyword evidence="6" id="KW-0862">Zinc</keyword>
<evidence type="ECO:0000256" key="1">
    <source>
        <dbReference type="ARBA" id="ARBA00022603"/>
    </source>
</evidence>
<keyword evidence="10" id="KW-1185">Reference proteome</keyword>
<organism evidence="9 10">
    <name type="scientific">Meganyctiphanes norvegica</name>
    <name type="common">Northern krill</name>
    <name type="synonym">Thysanopoda norvegica</name>
    <dbReference type="NCBI Taxonomy" id="48144"/>
    <lineage>
        <taxon>Eukaryota</taxon>
        <taxon>Metazoa</taxon>
        <taxon>Ecdysozoa</taxon>
        <taxon>Arthropoda</taxon>
        <taxon>Crustacea</taxon>
        <taxon>Multicrustacea</taxon>
        <taxon>Malacostraca</taxon>
        <taxon>Eumalacostraca</taxon>
        <taxon>Eucarida</taxon>
        <taxon>Euphausiacea</taxon>
        <taxon>Euphausiidae</taxon>
        <taxon>Meganyctiphanes</taxon>
    </lineage>
</organism>
<dbReference type="EMBL" id="CAXKWB010015158">
    <property type="protein sequence ID" value="CAL4112866.1"/>
    <property type="molecule type" value="Genomic_DNA"/>
</dbReference>
<comment type="caution">
    <text evidence="9">The sequence shown here is derived from an EMBL/GenBank/DDBJ whole genome shotgun (WGS) entry which is preliminary data.</text>
</comment>
<accession>A0AAV2R721</accession>
<dbReference type="SUPFAM" id="SSF144232">
    <property type="entry name" value="HIT/MYND zinc finger-like"/>
    <property type="match status" value="1"/>
</dbReference>
<evidence type="ECO:0000256" key="4">
    <source>
        <dbReference type="ARBA" id="ARBA00022723"/>
    </source>
</evidence>
<dbReference type="Pfam" id="PF01753">
    <property type="entry name" value="zf-MYND"/>
    <property type="match status" value="1"/>
</dbReference>
<reference evidence="9 10" key="1">
    <citation type="submission" date="2024-05" db="EMBL/GenBank/DDBJ databases">
        <authorList>
            <person name="Wallberg A."/>
        </authorList>
    </citation>
    <scope>NUCLEOTIDE SEQUENCE [LARGE SCALE GENOMIC DNA]</scope>
</reference>
<keyword evidence="7" id="KW-0802">TPR repeat</keyword>
<dbReference type="InterPro" id="IPR011990">
    <property type="entry name" value="TPR-like_helical_dom_sf"/>
</dbReference>
<dbReference type="InterPro" id="IPR002893">
    <property type="entry name" value="Znf_MYND"/>
</dbReference>
<evidence type="ECO:0000256" key="5">
    <source>
        <dbReference type="ARBA" id="ARBA00022771"/>
    </source>
</evidence>
<evidence type="ECO:0000313" key="9">
    <source>
        <dbReference type="EMBL" id="CAL4112866.1"/>
    </source>
</evidence>
<dbReference type="Gene3D" id="1.25.40.10">
    <property type="entry name" value="Tetratricopeptide repeat domain"/>
    <property type="match status" value="1"/>
</dbReference>
<evidence type="ECO:0000256" key="7">
    <source>
        <dbReference type="PROSITE-ProRule" id="PRU00339"/>
    </source>
</evidence>
<dbReference type="GO" id="GO:0032259">
    <property type="term" value="P:methylation"/>
    <property type="evidence" value="ECO:0007669"/>
    <property type="project" value="UniProtKB-KW"/>
</dbReference>
<dbReference type="GO" id="GO:0005737">
    <property type="term" value="C:cytoplasm"/>
    <property type="evidence" value="ECO:0007669"/>
    <property type="project" value="TreeGrafter"/>
</dbReference>
<proteinExistence type="predicted"/>
<evidence type="ECO:0000259" key="8">
    <source>
        <dbReference type="Pfam" id="PF01753"/>
    </source>
</evidence>
<keyword evidence="5" id="KW-0863">Zinc-finger</keyword>
<dbReference type="GO" id="GO:0008270">
    <property type="term" value="F:zinc ion binding"/>
    <property type="evidence" value="ECO:0007669"/>
    <property type="project" value="UniProtKB-KW"/>
</dbReference>
<dbReference type="SUPFAM" id="SSF48452">
    <property type="entry name" value="TPR-like"/>
    <property type="match status" value="1"/>
</dbReference>
<dbReference type="AlphaFoldDB" id="A0AAV2R721"/>
<evidence type="ECO:0000256" key="6">
    <source>
        <dbReference type="ARBA" id="ARBA00022833"/>
    </source>
</evidence>
<feature type="repeat" description="TPR" evidence="7">
    <location>
        <begin position="70"/>
        <end position="103"/>
    </location>
</feature>
<keyword evidence="3" id="KW-0949">S-adenosyl-L-methionine</keyword>
<sequence>MNPQPQITNFKSLHFHMDTILMEQSHKTKFEQYRKERNLKFMFHYLWKLDKAHSILNVDIKPPVKSKAHSENLRKQGNKFYQKKNFQQALDEYNKSIIVAPHPVITKGEYSAELPEVLEDLDMVMYKELALGYANRSAVLYELKQYKKSIADIDSALKFGYPQAQHHKLAERKAKCLIALKKHKEAKSLLEKTIATLSSLITEDTKKSLEKLEADCHCDDQLTSDGIYKDQPQRKLSSLSNDELLFAFTNPSPPILKEVNPKIPVFSSALDLSYSKSRGRSVIATRDIKPGEVLAVEAPYISMLISEDHSNLRNHCYVCTAHSLTPLPCAQCNKVIFCSDSCRDEGISKFHSVECSVLPTLLDLDMGMNGYLAFRVIARTPFQQLRSIVPK</sequence>
<dbReference type="GO" id="GO:0008168">
    <property type="term" value="F:methyltransferase activity"/>
    <property type="evidence" value="ECO:0007669"/>
    <property type="project" value="UniProtKB-KW"/>
</dbReference>
<dbReference type="Proteomes" id="UP001497623">
    <property type="component" value="Unassembled WGS sequence"/>
</dbReference>
<protein>
    <recommendedName>
        <fullName evidence="8">MYND-type domain-containing protein</fullName>
    </recommendedName>
</protein>
<dbReference type="InterPro" id="IPR052097">
    <property type="entry name" value="SET-MYND_domain_protein"/>
</dbReference>
<feature type="domain" description="MYND-type" evidence="8">
    <location>
        <begin position="316"/>
        <end position="355"/>
    </location>
</feature>
<evidence type="ECO:0000256" key="3">
    <source>
        <dbReference type="ARBA" id="ARBA00022691"/>
    </source>
</evidence>
<feature type="non-terminal residue" evidence="9">
    <location>
        <position position="391"/>
    </location>
</feature>
<dbReference type="PANTHER" id="PTHR46165:SF2">
    <property type="entry name" value="SET AND MYND DOMAIN-CONTAINING PROTEIN 4"/>
    <property type="match status" value="1"/>
</dbReference>